<proteinExistence type="predicted"/>
<evidence type="ECO:0000259" key="2">
    <source>
        <dbReference type="Pfam" id="PF22936"/>
    </source>
</evidence>
<organism evidence="3 4">
    <name type="scientific">Zymoseptoria brevis</name>
    <dbReference type="NCBI Taxonomy" id="1047168"/>
    <lineage>
        <taxon>Eukaryota</taxon>
        <taxon>Fungi</taxon>
        <taxon>Dikarya</taxon>
        <taxon>Ascomycota</taxon>
        <taxon>Pezizomycotina</taxon>
        <taxon>Dothideomycetes</taxon>
        <taxon>Dothideomycetidae</taxon>
        <taxon>Mycosphaerellales</taxon>
        <taxon>Mycosphaerellaceae</taxon>
        <taxon>Zymoseptoria</taxon>
    </lineage>
</organism>
<gene>
    <name evidence="3" type="ORF">TI39_contig4157g00002</name>
</gene>
<keyword evidence="4" id="KW-1185">Reference proteome</keyword>
<feature type="domain" description="Retrovirus-related Pol polyprotein from transposon TNT 1-94-like beta-barrel" evidence="2">
    <location>
        <begin position="275"/>
        <end position="358"/>
    </location>
</feature>
<dbReference type="OrthoDB" id="3792448at2759"/>
<reference evidence="3 4" key="1">
    <citation type="submission" date="2015-03" db="EMBL/GenBank/DDBJ databases">
        <title>RNA-seq based gene annotation and comparative genomics of four Zymoseptoria species reveal species-specific pathogenicity related genes and transposable element activity.</title>
        <authorList>
            <person name="Grandaubert J."/>
            <person name="Bhattacharyya A."/>
            <person name="Stukenbrock E.H."/>
        </authorList>
    </citation>
    <scope>NUCLEOTIDE SEQUENCE [LARGE SCALE GENOMIC DNA]</scope>
    <source>
        <strain evidence="3 4">Zb18110</strain>
    </source>
</reference>
<protein>
    <recommendedName>
        <fullName evidence="2">Retrovirus-related Pol polyprotein from transposon TNT 1-94-like beta-barrel domain-containing protein</fullName>
    </recommendedName>
</protein>
<dbReference type="Pfam" id="PF22936">
    <property type="entry name" value="Pol_BBD"/>
    <property type="match status" value="1"/>
</dbReference>
<name>A0A0F4GBP8_9PEZI</name>
<accession>A0A0F4GBP8</accession>
<dbReference type="AlphaFoldDB" id="A0A0F4GBP8"/>
<dbReference type="Proteomes" id="UP000033647">
    <property type="component" value="Unassembled WGS sequence"/>
</dbReference>
<evidence type="ECO:0000256" key="1">
    <source>
        <dbReference type="SAM" id="MobiDB-lite"/>
    </source>
</evidence>
<feature type="region of interest" description="Disordered" evidence="1">
    <location>
        <begin position="59"/>
        <end position="92"/>
    </location>
</feature>
<comment type="caution">
    <text evidence="3">The sequence shown here is derived from an EMBL/GenBank/DDBJ whole genome shotgun (WGS) entry which is preliminary data.</text>
</comment>
<dbReference type="InterPro" id="IPR054722">
    <property type="entry name" value="PolX-like_BBD"/>
</dbReference>
<sequence length="413" mass="45312">MNDVPELFVQAVGINYPNVAGLLLSMFLDTDGAYMKPELNQIIIAFNFRMQHEKVNARRQAHATLEGQTEAEVSSAPAPAPRTTGQSNLKGTSCVDYTGKTNPCKRLVDCNVINPSLRPSRGKRDSKWNAAWKHFITYCSGTSEDNTKFLKFIKSKHPDDPKSDKAISELSHAHSVTAVDSCSELDESQDEGIVSAACILHNTDCEDSESDSFHHDCEGSKSDSITDCEDDDSDNGCRLTNREDEDTSDDPISAACLVQKVVASGQKQQKLSDSWIIDTGSQTHLVNDHTKADFKAVSKGSGSLLSGSTAFEIVATGTCTLTFETGNSKSRTLHLSNVAYCPGFQVNIVSHALLKKVGIWYHGFENALYSRKTDDKPFDRLYYKLRTVQQLICLPLVTTGNGAPPQHDWPLTP</sequence>
<dbReference type="EMBL" id="LAFY01004116">
    <property type="protein sequence ID" value="KJX94821.1"/>
    <property type="molecule type" value="Genomic_DNA"/>
</dbReference>
<evidence type="ECO:0000313" key="4">
    <source>
        <dbReference type="Proteomes" id="UP000033647"/>
    </source>
</evidence>
<evidence type="ECO:0000313" key="3">
    <source>
        <dbReference type="EMBL" id="KJX94821.1"/>
    </source>
</evidence>